<sequence length="143" mass="15243">MVRLISCMGDTSPAATDLLTRIRDSSRQPGQGFAGRSGAECWEDREGLVTLGFCTPRTDLGSRALAERLSRGSGPIELSSLALRALPRALCHLECQFYGKFPALGLPREFAKAVQGGVQSGVCLFLALLANRGPLTLRSTGGY</sequence>
<dbReference type="AlphaFoldDB" id="A0ABD1XKY4"/>
<dbReference type="Proteomes" id="UP001605036">
    <property type="component" value="Unassembled WGS sequence"/>
</dbReference>
<gene>
    <name evidence="1" type="ORF">R1flu_028181</name>
</gene>
<proteinExistence type="predicted"/>
<organism evidence="1 2">
    <name type="scientific">Riccia fluitans</name>
    <dbReference type="NCBI Taxonomy" id="41844"/>
    <lineage>
        <taxon>Eukaryota</taxon>
        <taxon>Viridiplantae</taxon>
        <taxon>Streptophyta</taxon>
        <taxon>Embryophyta</taxon>
        <taxon>Marchantiophyta</taxon>
        <taxon>Marchantiopsida</taxon>
        <taxon>Marchantiidae</taxon>
        <taxon>Marchantiales</taxon>
        <taxon>Ricciaceae</taxon>
        <taxon>Riccia</taxon>
    </lineage>
</organism>
<evidence type="ECO:0000313" key="2">
    <source>
        <dbReference type="Proteomes" id="UP001605036"/>
    </source>
</evidence>
<name>A0ABD1XKY4_9MARC</name>
<evidence type="ECO:0000313" key="1">
    <source>
        <dbReference type="EMBL" id="KAL2609608.1"/>
    </source>
</evidence>
<accession>A0ABD1XKY4</accession>
<keyword evidence="2" id="KW-1185">Reference proteome</keyword>
<dbReference type="EMBL" id="JBHFFA010000008">
    <property type="protein sequence ID" value="KAL2609608.1"/>
    <property type="molecule type" value="Genomic_DNA"/>
</dbReference>
<comment type="caution">
    <text evidence="1">The sequence shown here is derived from an EMBL/GenBank/DDBJ whole genome shotgun (WGS) entry which is preliminary data.</text>
</comment>
<protein>
    <submittedName>
        <fullName evidence="1">Uncharacterized protein</fullName>
    </submittedName>
</protein>
<reference evidence="1 2" key="1">
    <citation type="submission" date="2024-09" db="EMBL/GenBank/DDBJ databases">
        <title>Chromosome-scale assembly of Riccia fluitans.</title>
        <authorList>
            <person name="Paukszto L."/>
            <person name="Sawicki J."/>
            <person name="Karawczyk K."/>
            <person name="Piernik-Szablinska J."/>
            <person name="Szczecinska M."/>
            <person name="Mazdziarz M."/>
        </authorList>
    </citation>
    <scope>NUCLEOTIDE SEQUENCE [LARGE SCALE GENOMIC DNA]</scope>
    <source>
        <strain evidence="1">Rf_01</strain>
        <tissue evidence="1">Aerial parts of the thallus</tissue>
    </source>
</reference>